<feature type="region of interest" description="Disordered" evidence="1">
    <location>
        <begin position="207"/>
        <end position="243"/>
    </location>
</feature>
<reference evidence="2 3" key="1">
    <citation type="submission" date="2024-03" db="EMBL/GenBank/DDBJ databases">
        <title>Two novel species of the genus Flavobacterium exhibiting potentially degradation of complex polysaccharides.</title>
        <authorList>
            <person name="Lian X."/>
        </authorList>
    </citation>
    <scope>NUCLEOTIDE SEQUENCE [LARGE SCALE GENOMIC DNA]</scope>
    <source>
        <strain evidence="3">j3</strain>
    </source>
</reference>
<gene>
    <name evidence="2" type="ORF">WFZ85_14900</name>
</gene>
<proteinExistence type="predicted"/>
<organism evidence="2 3">
    <name type="scientific">Flavobacterium aureirubrum</name>
    <dbReference type="NCBI Taxonomy" id="3133147"/>
    <lineage>
        <taxon>Bacteria</taxon>
        <taxon>Pseudomonadati</taxon>
        <taxon>Bacteroidota</taxon>
        <taxon>Flavobacteriia</taxon>
        <taxon>Flavobacteriales</taxon>
        <taxon>Flavobacteriaceae</taxon>
        <taxon>Flavobacterium</taxon>
    </lineage>
</organism>
<evidence type="ECO:0000313" key="3">
    <source>
        <dbReference type="Proteomes" id="UP001460072"/>
    </source>
</evidence>
<protein>
    <submittedName>
        <fullName evidence="2">Uncharacterized protein</fullName>
    </submittedName>
</protein>
<dbReference type="RefSeq" id="WP_342697069.1">
    <property type="nucleotide sequence ID" value="NZ_JBCGDO010000032.1"/>
</dbReference>
<sequence>MFLSFGLMIGCSEFEETTDGNSESSGNSLAMRLNENDKPDVQTKIILGKKIDNPYTVSNMQNAFNYYNNVVPNSIFQGREVIATHYYIKILPDSQEQLLILDNFDKLNDTDAPVLHDFPLDHEIIQEGDYYHMPANENDVFVPIYTVVPIDYRMPKELKFEIIDKLYYPTDDEFDVETVSLFFSNWQEDLLADEIVLTLETLPTYLNSEEDSDGPQNRRRRKFTPQGKVVVENSDDSNNSTKWQPLNQAKISVGRGIWWHYVYTNNSGDFVANKSYRGKVRIRSKWRSYTATIRKSWNEVLGIQVSDHLMTLTRGNNNATKFIGYSNNGHLWLKGSIHIGLRKYIEFCNINGIDKTVSDANVWANEGSASSNPMLYKYPQLNTLASVANLTQGALWQSMLTHFVYVGIGILPSHLRPDQIYGLSTKLNASNNQSTIRIHQTVFHESGHYSHALKAGSWLWANVFASELKNNLFNGGPYANGVLPTNNAGARIGLAEGWAAFTEFKITDYFYKRSYVRATGIGEGFRTTAELNTILENFNVVDRPMNIDRTDNWSWWLHGIYWDLLDNGRDKNANRLNGNGNPLNLITDVVNISVGNNQYNLSPIFNRLTSGVHNVSDFKSAVLSSNTAQSAQINQLFTSYGY</sequence>
<accession>A0ABU9N878</accession>
<name>A0ABU9N878_9FLAO</name>
<dbReference type="EMBL" id="JBCGDO010000032">
    <property type="protein sequence ID" value="MEM0543899.1"/>
    <property type="molecule type" value="Genomic_DNA"/>
</dbReference>
<comment type="caution">
    <text evidence="2">The sequence shown here is derived from an EMBL/GenBank/DDBJ whole genome shotgun (WGS) entry which is preliminary data.</text>
</comment>
<dbReference type="Proteomes" id="UP001460072">
    <property type="component" value="Unassembled WGS sequence"/>
</dbReference>
<evidence type="ECO:0000256" key="1">
    <source>
        <dbReference type="SAM" id="MobiDB-lite"/>
    </source>
</evidence>
<evidence type="ECO:0000313" key="2">
    <source>
        <dbReference type="EMBL" id="MEM0543899.1"/>
    </source>
</evidence>
<keyword evidence="3" id="KW-1185">Reference proteome</keyword>